<dbReference type="STRING" id="82374.NZ47_11370"/>
<organism evidence="4 5">
    <name type="scientific">Anaerovibrio lipolyticus</name>
    <dbReference type="NCBI Taxonomy" id="82374"/>
    <lineage>
        <taxon>Bacteria</taxon>
        <taxon>Bacillati</taxon>
        <taxon>Bacillota</taxon>
        <taxon>Negativicutes</taxon>
        <taxon>Selenomonadales</taxon>
        <taxon>Selenomonadaceae</taxon>
        <taxon>Anaerovibrio</taxon>
    </lineage>
</organism>
<dbReference type="SUPFAM" id="SSF53448">
    <property type="entry name" value="Nucleotide-diphospho-sugar transferases"/>
    <property type="match status" value="1"/>
</dbReference>
<dbReference type="PANTHER" id="PTHR22916">
    <property type="entry name" value="GLYCOSYLTRANSFERASE"/>
    <property type="match status" value="1"/>
</dbReference>
<dbReference type="InterPro" id="IPR001173">
    <property type="entry name" value="Glyco_trans_2-like"/>
</dbReference>
<gene>
    <name evidence="4" type="ORF">NZ47_11370</name>
</gene>
<evidence type="ECO:0000256" key="1">
    <source>
        <dbReference type="ARBA" id="ARBA00022676"/>
    </source>
</evidence>
<accession>A0A0B2JZC3</accession>
<dbReference type="AlphaFoldDB" id="A0A0B2JZC3"/>
<dbReference type="CDD" id="cd00761">
    <property type="entry name" value="Glyco_tranf_GTA_type"/>
    <property type="match status" value="1"/>
</dbReference>
<evidence type="ECO:0000259" key="3">
    <source>
        <dbReference type="Pfam" id="PF00535"/>
    </source>
</evidence>
<dbReference type="EMBL" id="JSCE01000210">
    <property type="protein sequence ID" value="KHM51277.1"/>
    <property type="molecule type" value="Genomic_DNA"/>
</dbReference>
<sequence length="385" mass="43950">MLSVIVPVYQAVETLERCVSSILVQDVDDIEVILVDDGSSDGSSELCDLLCDEYSNVIVKHIENSGPYQARKQGVLIAKGEVITFVDADDWLEEGAYRKILKVYNENTPDVLLFAYRLGQDGKTVFHEHKDGLYSKDKIENQILSSMMCDVKLGRRRIDPSLCCKLMKKELFLKVTSGVNERIVWGEDAAVAYPMLCAADNIYIYNKAFYHYCVTNASCTQNYPVSRITELQSFKRVLEEKISLNSKKNFRWQIDSYMRIFLDMLSVNWFGCRRTSQIYSFPFTIIKPRSRVKMFGAGEVGKSYFQTIIQTGYVELTGWYDKNATSIEDFCGERIKSLDELCLADDECILIAASNIKIADDIRADLIKRGIPSDKIIWEKPMIIC</sequence>
<proteinExistence type="predicted"/>
<dbReference type="GO" id="GO:0016757">
    <property type="term" value="F:glycosyltransferase activity"/>
    <property type="evidence" value="ECO:0007669"/>
    <property type="project" value="UniProtKB-KW"/>
</dbReference>
<evidence type="ECO:0000256" key="2">
    <source>
        <dbReference type="ARBA" id="ARBA00022679"/>
    </source>
</evidence>
<dbReference type="Gene3D" id="3.90.550.10">
    <property type="entry name" value="Spore Coat Polysaccharide Biosynthesis Protein SpsA, Chain A"/>
    <property type="match status" value="1"/>
</dbReference>
<dbReference type="PANTHER" id="PTHR22916:SF51">
    <property type="entry name" value="GLYCOSYLTRANSFERASE EPSH-RELATED"/>
    <property type="match status" value="1"/>
</dbReference>
<evidence type="ECO:0000313" key="4">
    <source>
        <dbReference type="EMBL" id="KHM51277.1"/>
    </source>
</evidence>
<name>A0A0B2JZC3_9FIRM</name>
<keyword evidence="1" id="KW-0328">Glycosyltransferase</keyword>
<dbReference type="Pfam" id="PF00535">
    <property type="entry name" value="Glycos_transf_2"/>
    <property type="match status" value="1"/>
</dbReference>
<dbReference type="RefSeq" id="WP_039210786.1">
    <property type="nucleotide sequence ID" value="NZ_JSCE01000210.1"/>
</dbReference>
<evidence type="ECO:0000313" key="5">
    <source>
        <dbReference type="Proteomes" id="UP000030993"/>
    </source>
</evidence>
<keyword evidence="5" id="KW-1185">Reference proteome</keyword>
<reference evidence="4 5" key="1">
    <citation type="journal article" date="2013" name="PLoS ONE">
        <title>Identification and characterization of three novel lipases belonging to families II and V from Anaerovibrio lipolyticus 5ST.</title>
        <authorList>
            <person name="Prive F."/>
            <person name="Kaderbhai N.N."/>
            <person name="Girdwood S."/>
            <person name="Worgan H.J."/>
            <person name="Pinloche E."/>
            <person name="Scollan N.D."/>
            <person name="Huws S.A."/>
            <person name="Newbold C.J."/>
        </authorList>
    </citation>
    <scope>NUCLEOTIDE SEQUENCE [LARGE SCALE GENOMIC DNA]</scope>
    <source>
        <strain evidence="4 5">5S</strain>
    </source>
</reference>
<dbReference type="Gene3D" id="3.40.50.720">
    <property type="entry name" value="NAD(P)-binding Rossmann-like Domain"/>
    <property type="match status" value="1"/>
</dbReference>
<feature type="domain" description="Glycosyltransferase 2-like" evidence="3">
    <location>
        <begin position="3"/>
        <end position="172"/>
    </location>
</feature>
<protein>
    <recommendedName>
        <fullName evidence="3">Glycosyltransferase 2-like domain-containing protein</fullName>
    </recommendedName>
</protein>
<dbReference type="Proteomes" id="UP000030993">
    <property type="component" value="Unassembled WGS sequence"/>
</dbReference>
<dbReference type="InterPro" id="IPR029044">
    <property type="entry name" value="Nucleotide-diphossugar_trans"/>
</dbReference>
<comment type="caution">
    <text evidence="4">The sequence shown here is derived from an EMBL/GenBank/DDBJ whole genome shotgun (WGS) entry which is preliminary data.</text>
</comment>
<keyword evidence="2" id="KW-0808">Transferase</keyword>